<dbReference type="Proteomes" id="UP000029644">
    <property type="component" value="Unassembled WGS sequence"/>
</dbReference>
<gene>
    <name evidence="7" type="ORF">JCM19300_1875</name>
</gene>
<protein>
    <submittedName>
        <fullName evidence="7">Choline-sulfatase</fullName>
        <ecNumber evidence="7">3.1.6.6</ecNumber>
    </submittedName>
</protein>
<organism evidence="7 8">
    <name type="scientific">Algibacter lectus</name>
    <dbReference type="NCBI Taxonomy" id="221126"/>
    <lineage>
        <taxon>Bacteria</taxon>
        <taxon>Pseudomonadati</taxon>
        <taxon>Bacteroidota</taxon>
        <taxon>Flavobacteriia</taxon>
        <taxon>Flavobacteriales</taxon>
        <taxon>Flavobacteriaceae</taxon>
        <taxon>Algibacter</taxon>
    </lineage>
</organism>
<comment type="similarity">
    <text evidence="1">Belongs to the sulfatase family.</text>
</comment>
<dbReference type="SUPFAM" id="SSF53649">
    <property type="entry name" value="Alkaline phosphatase-like"/>
    <property type="match status" value="1"/>
</dbReference>
<dbReference type="Gene3D" id="3.40.720.10">
    <property type="entry name" value="Alkaline Phosphatase, subunit A"/>
    <property type="match status" value="1"/>
</dbReference>
<keyword evidence="2" id="KW-0479">Metal-binding</keyword>
<dbReference type="PANTHER" id="PTHR42693:SF53">
    <property type="entry name" value="ENDO-4-O-SULFATASE"/>
    <property type="match status" value="1"/>
</dbReference>
<dbReference type="GO" id="GO:0046872">
    <property type="term" value="F:metal ion binding"/>
    <property type="evidence" value="ECO:0007669"/>
    <property type="project" value="UniProtKB-KW"/>
</dbReference>
<evidence type="ECO:0000256" key="2">
    <source>
        <dbReference type="ARBA" id="ARBA00022723"/>
    </source>
</evidence>
<evidence type="ECO:0000256" key="3">
    <source>
        <dbReference type="ARBA" id="ARBA00022801"/>
    </source>
</evidence>
<dbReference type="EMBL" id="BBNQ01000012">
    <property type="protein sequence ID" value="GAL63526.1"/>
    <property type="molecule type" value="Genomic_DNA"/>
</dbReference>
<keyword evidence="4" id="KW-0106">Calcium</keyword>
<sequence>MKFSLKFIVACLLASFFIATLQAQQAQPNVVVIMADDIGLGDISFYHKERTGNKGVVPTPNLDKLAQEGMRFSDAHSPASLCAPSRFSMLTGNYSYRNKRPYGVWTPNADAQIDSNNFTTIARIAKNGGYNTAFFGKWGLGGSWIPKKKVNWEKENGGALAYGFDYAVELPEGIQNKPYAFYENQVWMKLKEDSVLKELDAVQTGYSTSKKHLTRGGIGDSNWDPKQAGPILVGKAVDYIKDQAESNKPFYMYYCSQAVHIPHEPPAEFNRKKIKGITPGKHGDMIYELDLQVGLLVKALKDAGLYENTLLVFTSDNGGLSFDKNMTKAGHVTSNGLNGSKGSIYEGGHRVPFFAIWPGRIKSNIVSTMPIMGQDMVATIAALSNQQLDRTKVFDSANLLPVFLGETNKPVHKYLMHQSKGGPTFAIRDGKWKLILKGDKVNKSGELADLKPIALFNLDINLNETEEGNLIDNSEYLGRVKAMFSTYVELRSSGVQTIN</sequence>
<name>A0A090VFM8_9FLAO</name>
<reference evidence="7 8" key="1">
    <citation type="journal article" date="2014" name="Genome Announc.">
        <title>Draft Genome Sequences of Marine Flavobacterium Algibacter lectus Strains SS8 and NR4.</title>
        <authorList>
            <person name="Takatani N."/>
            <person name="Nakanishi M."/>
            <person name="Meirelles P."/>
            <person name="Mino S."/>
            <person name="Suda W."/>
            <person name="Oshima K."/>
            <person name="Hattori M."/>
            <person name="Ohkuma M."/>
            <person name="Hosokawa M."/>
            <person name="Miyashita K."/>
            <person name="Thompson F.L."/>
            <person name="Niwa A."/>
            <person name="Sawabe T."/>
            <person name="Sawabe T."/>
        </authorList>
    </citation>
    <scope>NUCLEOTIDE SEQUENCE [LARGE SCALE GENOMIC DNA]</scope>
    <source>
        <strain evidence="7 8">JCM 19300</strain>
    </source>
</reference>
<dbReference type="GO" id="GO:0004065">
    <property type="term" value="F:arylsulfatase activity"/>
    <property type="evidence" value="ECO:0007669"/>
    <property type="project" value="TreeGrafter"/>
</dbReference>
<comment type="caution">
    <text evidence="7">The sequence shown here is derived from an EMBL/GenBank/DDBJ whole genome shotgun (WGS) entry which is preliminary data.</text>
</comment>
<evidence type="ECO:0000256" key="1">
    <source>
        <dbReference type="ARBA" id="ARBA00008779"/>
    </source>
</evidence>
<dbReference type="CDD" id="cd16143">
    <property type="entry name" value="ARS_like"/>
    <property type="match status" value="1"/>
</dbReference>
<evidence type="ECO:0000313" key="7">
    <source>
        <dbReference type="EMBL" id="GAL63526.1"/>
    </source>
</evidence>
<dbReference type="EC" id="3.1.6.6" evidence="7"/>
<dbReference type="RefSeq" id="WP_042505313.1">
    <property type="nucleotide sequence ID" value="NZ_BBNQ01000012.1"/>
</dbReference>
<proteinExistence type="inferred from homology"/>
<feature type="signal peptide" evidence="5">
    <location>
        <begin position="1"/>
        <end position="26"/>
    </location>
</feature>
<accession>A0A090VFM8</accession>
<evidence type="ECO:0000256" key="4">
    <source>
        <dbReference type="ARBA" id="ARBA00022837"/>
    </source>
</evidence>
<evidence type="ECO:0000259" key="6">
    <source>
        <dbReference type="Pfam" id="PF00884"/>
    </source>
</evidence>
<dbReference type="Pfam" id="PF00884">
    <property type="entry name" value="Sulfatase"/>
    <property type="match status" value="1"/>
</dbReference>
<keyword evidence="5" id="KW-0732">Signal</keyword>
<dbReference type="InterPro" id="IPR050738">
    <property type="entry name" value="Sulfatase"/>
</dbReference>
<dbReference type="InterPro" id="IPR024607">
    <property type="entry name" value="Sulfatase_CS"/>
</dbReference>
<dbReference type="GO" id="GO:0047753">
    <property type="term" value="F:choline-sulfatase activity"/>
    <property type="evidence" value="ECO:0007669"/>
    <property type="project" value="UniProtKB-EC"/>
</dbReference>
<dbReference type="InterPro" id="IPR000917">
    <property type="entry name" value="Sulfatase_N"/>
</dbReference>
<feature type="chain" id="PRO_5001867539" evidence="5">
    <location>
        <begin position="27"/>
        <end position="499"/>
    </location>
</feature>
<dbReference type="OrthoDB" id="9765065at2"/>
<evidence type="ECO:0000256" key="5">
    <source>
        <dbReference type="SAM" id="SignalP"/>
    </source>
</evidence>
<dbReference type="PROSITE" id="PS00523">
    <property type="entry name" value="SULFATASE_1"/>
    <property type="match status" value="1"/>
</dbReference>
<feature type="domain" description="Sulfatase N-terminal" evidence="6">
    <location>
        <begin position="28"/>
        <end position="383"/>
    </location>
</feature>
<dbReference type="AlphaFoldDB" id="A0A090VFM8"/>
<evidence type="ECO:0000313" key="8">
    <source>
        <dbReference type="Proteomes" id="UP000029644"/>
    </source>
</evidence>
<dbReference type="Gene3D" id="3.30.1120.10">
    <property type="match status" value="1"/>
</dbReference>
<dbReference type="PANTHER" id="PTHR42693">
    <property type="entry name" value="ARYLSULFATASE FAMILY MEMBER"/>
    <property type="match status" value="1"/>
</dbReference>
<dbReference type="InterPro" id="IPR017850">
    <property type="entry name" value="Alkaline_phosphatase_core_sf"/>
</dbReference>
<keyword evidence="3 7" id="KW-0378">Hydrolase</keyword>